<dbReference type="GO" id="GO:0005507">
    <property type="term" value="F:copper ion binding"/>
    <property type="evidence" value="ECO:0007669"/>
    <property type="project" value="TreeGrafter"/>
</dbReference>
<name>A0A1M6ZS35_9BACT</name>
<dbReference type="STRING" id="1121393.SAMN02745216_05024"/>
<dbReference type="InterPro" id="IPR015867">
    <property type="entry name" value="N-reg_PII/ATP_PRibTrfase_C"/>
</dbReference>
<evidence type="ECO:0000256" key="1">
    <source>
        <dbReference type="ARBA" id="ARBA00010169"/>
    </source>
</evidence>
<dbReference type="EMBL" id="FQZU01000061">
    <property type="protein sequence ID" value="SHL33297.1"/>
    <property type="molecule type" value="Genomic_DNA"/>
</dbReference>
<dbReference type="GO" id="GO:0010038">
    <property type="term" value="P:response to metal ion"/>
    <property type="evidence" value="ECO:0007669"/>
    <property type="project" value="InterPro"/>
</dbReference>
<dbReference type="RefSeq" id="WP_073478996.1">
    <property type="nucleotide sequence ID" value="NZ_FQZU01000061.1"/>
</dbReference>
<dbReference type="PANTHER" id="PTHR23419:SF8">
    <property type="entry name" value="FI09726P"/>
    <property type="match status" value="1"/>
</dbReference>
<dbReference type="AlphaFoldDB" id="A0A1M6ZS35"/>
<organism evidence="2 3">
    <name type="scientific">Desulfatibacillum alkenivorans DSM 16219</name>
    <dbReference type="NCBI Taxonomy" id="1121393"/>
    <lineage>
        <taxon>Bacteria</taxon>
        <taxon>Pseudomonadati</taxon>
        <taxon>Thermodesulfobacteriota</taxon>
        <taxon>Desulfobacteria</taxon>
        <taxon>Desulfobacterales</taxon>
        <taxon>Desulfatibacillaceae</taxon>
        <taxon>Desulfatibacillum</taxon>
    </lineage>
</organism>
<comment type="similarity">
    <text evidence="1">Belongs to the CutA family.</text>
</comment>
<evidence type="ECO:0000313" key="2">
    <source>
        <dbReference type="EMBL" id="SHL33297.1"/>
    </source>
</evidence>
<sequence length="106" mass="11683">MEAVLVYMTAGSMEEARKIASALVEERLAACANILPQMESVYQWKGEIENDAEVVVIAKTKASLAEKLNARVLELHSYEVPCVVTMPITGGNPEFLAWIGEETQQE</sequence>
<gene>
    <name evidence="2" type="ORF">SAMN02745216_05024</name>
</gene>
<protein>
    <submittedName>
        <fullName evidence="2">Divalent cation tolerance protein</fullName>
    </submittedName>
</protein>
<dbReference type="OrthoDB" id="37622at2"/>
<dbReference type="Pfam" id="PF03091">
    <property type="entry name" value="CutA1"/>
    <property type="match status" value="1"/>
</dbReference>
<dbReference type="Proteomes" id="UP000183994">
    <property type="component" value="Unassembled WGS sequence"/>
</dbReference>
<dbReference type="InterPro" id="IPR011322">
    <property type="entry name" value="N-reg_PII-like_a/b"/>
</dbReference>
<accession>A0A1M6ZS35</accession>
<dbReference type="SUPFAM" id="SSF54913">
    <property type="entry name" value="GlnB-like"/>
    <property type="match status" value="1"/>
</dbReference>
<dbReference type="PANTHER" id="PTHR23419">
    <property type="entry name" value="DIVALENT CATION TOLERANCE CUTA-RELATED"/>
    <property type="match status" value="1"/>
</dbReference>
<dbReference type="InterPro" id="IPR004323">
    <property type="entry name" value="Ion_tolerance_CutA"/>
</dbReference>
<keyword evidence="3" id="KW-1185">Reference proteome</keyword>
<reference evidence="3" key="1">
    <citation type="submission" date="2016-11" db="EMBL/GenBank/DDBJ databases">
        <authorList>
            <person name="Varghese N."/>
            <person name="Submissions S."/>
        </authorList>
    </citation>
    <scope>NUCLEOTIDE SEQUENCE [LARGE SCALE GENOMIC DNA]</scope>
    <source>
        <strain evidence="3">DSM 16219</strain>
    </source>
</reference>
<proteinExistence type="inferred from homology"/>
<evidence type="ECO:0000313" key="3">
    <source>
        <dbReference type="Proteomes" id="UP000183994"/>
    </source>
</evidence>
<dbReference type="Gene3D" id="3.30.70.120">
    <property type="match status" value="1"/>
</dbReference>